<evidence type="ECO:0000256" key="2">
    <source>
        <dbReference type="SAM" id="Phobius"/>
    </source>
</evidence>
<feature type="region of interest" description="Disordered" evidence="1">
    <location>
        <begin position="67"/>
        <end position="88"/>
    </location>
</feature>
<keyword evidence="2" id="KW-0472">Membrane</keyword>
<organism evidence="3 4">
    <name type="scientific">Corynespora cassiicola Philippines</name>
    <dbReference type="NCBI Taxonomy" id="1448308"/>
    <lineage>
        <taxon>Eukaryota</taxon>
        <taxon>Fungi</taxon>
        <taxon>Dikarya</taxon>
        <taxon>Ascomycota</taxon>
        <taxon>Pezizomycotina</taxon>
        <taxon>Dothideomycetes</taxon>
        <taxon>Pleosporomycetidae</taxon>
        <taxon>Pleosporales</taxon>
        <taxon>Corynesporascaceae</taxon>
        <taxon>Corynespora</taxon>
    </lineage>
</organism>
<keyword evidence="4" id="KW-1185">Reference proteome</keyword>
<name>A0A2T2NZC1_CORCC</name>
<keyword evidence="2" id="KW-0812">Transmembrane</keyword>
<proteinExistence type="predicted"/>
<keyword evidence="2" id="KW-1133">Transmembrane helix</keyword>
<evidence type="ECO:0000313" key="3">
    <source>
        <dbReference type="EMBL" id="PSN70753.1"/>
    </source>
</evidence>
<reference evidence="3 4" key="1">
    <citation type="journal article" date="2018" name="Front. Microbiol.">
        <title>Genome-Wide Analysis of Corynespora cassiicola Leaf Fall Disease Putative Effectors.</title>
        <authorList>
            <person name="Lopez D."/>
            <person name="Ribeiro S."/>
            <person name="Label P."/>
            <person name="Fumanal B."/>
            <person name="Venisse J.S."/>
            <person name="Kohler A."/>
            <person name="de Oliveira R.R."/>
            <person name="Labutti K."/>
            <person name="Lipzen A."/>
            <person name="Lail K."/>
            <person name="Bauer D."/>
            <person name="Ohm R.A."/>
            <person name="Barry K.W."/>
            <person name="Spatafora J."/>
            <person name="Grigoriev I.V."/>
            <person name="Martin F.M."/>
            <person name="Pujade-Renaud V."/>
        </authorList>
    </citation>
    <scope>NUCLEOTIDE SEQUENCE [LARGE SCALE GENOMIC DNA]</scope>
    <source>
        <strain evidence="3 4">Philippines</strain>
    </source>
</reference>
<dbReference type="Proteomes" id="UP000240883">
    <property type="component" value="Unassembled WGS sequence"/>
</dbReference>
<evidence type="ECO:0000313" key="4">
    <source>
        <dbReference type="Proteomes" id="UP000240883"/>
    </source>
</evidence>
<gene>
    <name evidence="3" type="ORF">BS50DRAFT_584344</name>
</gene>
<feature type="transmembrane region" description="Helical" evidence="2">
    <location>
        <begin position="24"/>
        <end position="45"/>
    </location>
</feature>
<dbReference type="EMBL" id="KZ678131">
    <property type="protein sequence ID" value="PSN70753.1"/>
    <property type="molecule type" value="Genomic_DNA"/>
</dbReference>
<feature type="compositionally biased region" description="Polar residues" evidence="1">
    <location>
        <begin position="78"/>
        <end position="88"/>
    </location>
</feature>
<sequence>MKKEEGCEATSPRKVESYKKKRDAAIGLSLLSLMVLSALITNLHIPSTKAIRLEISGKMSGHITIADNSEKSKMDSVPSKSDSPLPASANTIQCKDLSLSENTNESAAAAELGKTHRGSNELLLRIIIGSTQWTSHCSISKHHPHLSIQTAALSISTFVFSVAGYSQMYIDEAHVNPFLFCGIMSAIVSGIAGNTDIETMALGMMPWTIIVSCLASTASGIRTEEKE</sequence>
<evidence type="ECO:0000256" key="1">
    <source>
        <dbReference type="SAM" id="MobiDB-lite"/>
    </source>
</evidence>
<accession>A0A2T2NZC1</accession>
<protein>
    <submittedName>
        <fullName evidence="3">Uncharacterized protein</fullName>
    </submittedName>
</protein>
<dbReference type="AlphaFoldDB" id="A0A2T2NZC1"/>